<feature type="binding site" evidence="14">
    <location>
        <position position="173"/>
    </location>
    <ligand>
        <name>Zn(2+)</name>
        <dbReference type="ChEBI" id="CHEBI:29105"/>
        <label>2</label>
    </ligand>
</feature>
<comment type="cofactor">
    <cofactor evidence="14">
        <name>Zn(2+)</name>
        <dbReference type="ChEBI" id="CHEBI:29105"/>
    </cofactor>
    <text evidence="14">Binds 2 Zn(2+) ions per monomer.</text>
</comment>
<keyword evidence="8 14" id="KW-0862">Zinc</keyword>
<reference evidence="18" key="1">
    <citation type="journal article" date="2021" name="PeerJ">
        <title>Extensive microbial diversity within the chicken gut microbiome revealed by metagenomics and culture.</title>
        <authorList>
            <person name="Gilroy R."/>
            <person name="Ravi A."/>
            <person name="Getino M."/>
            <person name="Pursley I."/>
            <person name="Horton D.L."/>
            <person name="Alikhan N.F."/>
            <person name="Baker D."/>
            <person name="Gharbi K."/>
            <person name="Hall N."/>
            <person name="Watson M."/>
            <person name="Adriaenssens E.M."/>
            <person name="Foster-Nyarko E."/>
            <person name="Jarju S."/>
            <person name="Secka A."/>
            <person name="Antonio M."/>
            <person name="Oren A."/>
            <person name="Chaudhuri R.R."/>
            <person name="La Ragione R."/>
            <person name="Hildebrand F."/>
            <person name="Pallen M.J."/>
        </authorList>
    </citation>
    <scope>NUCLEOTIDE SEQUENCE</scope>
    <source>
        <strain evidence="18">14975</strain>
    </source>
</reference>
<dbReference type="GO" id="GO:0005737">
    <property type="term" value="C:cytoplasm"/>
    <property type="evidence" value="ECO:0007669"/>
    <property type="project" value="UniProtKB-SubCell"/>
</dbReference>
<dbReference type="InterPro" id="IPR001305">
    <property type="entry name" value="HSP_DnaJ_Cys-rich_dom"/>
</dbReference>
<dbReference type="AlphaFoldDB" id="A0A9D1VC59"/>
<feature type="repeat" description="CXXCXGXG motif" evidence="14">
    <location>
        <begin position="152"/>
        <end position="159"/>
    </location>
</feature>
<evidence type="ECO:0000256" key="3">
    <source>
        <dbReference type="ARBA" id="ARBA00022490"/>
    </source>
</evidence>
<evidence type="ECO:0000256" key="11">
    <source>
        <dbReference type="ARBA" id="ARBA00053423"/>
    </source>
</evidence>
<evidence type="ECO:0000259" key="17">
    <source>
        <dbReference type="PROSITE" id="PS51188"/>
    </source>
</evidence>
<dbReference type="NCBIfam" id="NF008035">
    <property type="entry name" value="PRK10767.1"/>
    <property type="match status" value="1"/>
</dbReference>
<gene>
    <name evidence="14 18" type="primary">dnaJ</name>
    <name evidence="18" type="ORF">H9862_05765</name>
</gene>
<dbReference type="InterPro" id="IPR001623">
    <property type="entry name" value="DnaJ_domain"/>
</dbReference>
<evidence type="ECO:0000256" key="2">
    <source>
        <dbReference type="ARBA" id="ARBA00011738"/>
    </source>
</evidence>
<dbReference type="NCBIfam" id="TIGR02349">
    <property type="entry name" value="DnaJ_bact"/>
    <property type="match status" value="1"/>
</dbReference>
<dbReference type="GO" id="GO:0031072">
    <property type="term" value="F:heat shock protein binding"/>
    <property type="evidence" value="ECO:0007669"/>
    <property type="project" value="InterPro"/>
</dbReference>
<dbReference type="InterPro" id="IPR018253">
    <property type="entry name" value="DnaJ_domain_CS"/>
</dbReference>
<evidence type="ECO:0000256" key="8">
    <source>
        <dbReference type="ARBA" id="ARBA00022833"/>
    </source>
</evidence>
<keyword evidence="5 14" id="KW-0479">Metal-binding</keyword>
<keyword evidence="9 14" id="KW-0346">Stress response</keyword>
<dbReference type="GO" id="GO:0005524">
    <property type="term" value="F:ATP binding"/>
    <property type="evidence" value="ECO:0007669"/>
    <property type="project" value="InterPro"/>
</dbReference>
<evidence type="ECO:0000256" key="15">
    <source>
        <dbReference type="PROSITE-ProRule" id="PRU00546"/>
    </source>
</evidence>
<dbReference type="CDD" id="cd10747">
    <property type="entry name" value="DnaJ_C"/>
    <property type="match status" value="1"/>
</dbReference>
<dbReference type="HAMAP" id="MF_01152">
    <property type="entry name" value="DnaJ"/>
    <property type="match status" value="1"/>
</dbReference>
<evidence type="ECO:0000256" key="14">
    <source>
        <dbReference type="HAMAP-Rule" id="MF_01152"/>
    </source>
</evidence>
<dbReference type="Pfam" id="PF00684">
    <property type="entry name" value="DnaJ_CXXCXGXG"/>
    <property type="match status" value="1"/>
</dbReference>
<dbReference type="FunFam" id="2.60.260.20:FF:000004">
    <property type="entry name" value="Molecular chaperone DnaJ"/>
    <property type="match status" value="1"/>
</dbReference>
<keyword evidence="3 14" id="KW-0963">Cytoplasm</keyword>
<feature type="repeat" description="CXXCXGXG motif" evidence="14">
    <location>
        <begin position="170"/>
        <end position="177"/>
    </location>
</feature>
<feature type="zinc finger region" description="CR-type" evidence="15">
    <location>
        <begin position="139"/>
        <end position="218"/>
    </location>
</feature>
<evidence type="ECO:0000256" key="1">
    <source>
        <dbReference type="ARBA" id="ARBA00004496"/>
    </source>
</evidence>
<dbReference type="InterPro" id="IPR036410">
    <property type="entry name" value="HSP_DnaJ_Cys-rich_dom_sf"/>
</dbReference>
<evidence type="ECO:0000256" key="12">
    <source>
        <dbReference type="ARBA" id="ARBA00061004"/>
    </source>
</evidence>
<evidence type="ECO:0000313" key="18">
    <source>
        <dbReference type="EMBL" id="HIX20095.1"/>
    </source>
</evidence>
<dbReference type="Pfam" id="PF00226">
    <property type="entry name" value="DnaJ"/>
    <property type="match status" value="1"/>
</dbReference>
<keyword evidence="6 14" id="KW-0677">Repeat</keyword>
<dbReference type="Gene3D" id="2.60.260.20">
    <property type="entry name" value="Urease metallochaperone UreE, N-terminal domain"/>
    <property type="match status" value="2"/>
</dbReference>
<keyword evidence="18" id="KW-0560">Oxidoreductase</keyword>
<dbReference type="GO" id="GO:0009408">
    <property type="term" value="P:response to heat"/>
    <property type="evidence" value="ECO:0007669"/>
    <property type="project" value="InterPro"/>
</dbReference>
<dbReference type="Pfam" id="PF01556">
    <property type="entry name" value="DnaJ_C"/>
    <property type="match status" value="1"/>
</dbReference>
<dbReference type="GO" id="GO:0042026">
    <property type="term" value="P:protein refolding"/>
    <property type="evidence" value="ECO:0007669"/>
    <property type="project" value="TreeGrafter"/>
</dbReference>
<dbReference type="Gene3D" id="1.10.287.110">
    <property type="entry name" value="DnaJ domain"/>
    <property type="match status" value="1"/>
</dbReference>
<feature type="binding site" evidence="14">
    <location>
        <position position="170"/>
    </location>
    <ligand>
        <name>Zn(2+)</name>
        <dbReference type="ChEBI" id="CHEBI:29105"/>
        <label>2</label>
    </ligand>
</feature>
<dbReference type="SUPFAM" id="SSF57938">
    <property type="entry name" value="DnaJ/Hsp40 cysteine-rich domain"/>
    <property type="match status" value="1"/>
</dbReference>
<evidence type="ECO:0000313" key="19">
    <source>
        <dbReference type="Proteomes" id="UP000823964"/>
    </source>
</evidence>
<dbReference type="PRINTS" id="PR00625">
    <property type="entry name" value="JDOMAIN"/>
</dbReference>
<comment type="subcellular location">
    <subcellularLocation>
        <location evidence="1 14">Cytoplasm</location>
    </subcellularLocation>
</comment>
<dbReference type="SUPFAM" id="SSF46565">
    <property type="entry name" value="Chaperone J-domain"/>
    <property type="match status" value="1"/>
</dbReference>
<feature type="domain" description="CR-type" evidence="17">
    <location>
        <begin position="139"/>
        <end position="218"/>
    </location>
</feature>
<feature type="binding site" evidence="14">
    <location>
        <position position="209"/>
    </location>
    <ligand>
        <name>Zn(2+)</name>
        <dbReference type="ChEBI" id="CHEBI:29105"/>
        <label>1</label>
    </ligand>
</feature>
<dbReference type="InterPro" id="IPR002939">
    <property type="entry name" value="DnaJ_C"/>
</dbReference>
<dbReference type="Proteomes" id="UP000823964">
    <property type="component" value="Unassembled WGS sequence"/>
</dbReference>
<accession>A0A9D1VC59</accession>
<dbReference type="CDD" id="cd06257">
    <property type="entry name" value="DnaJ"/>
    <property type="match status" value="1"/>
</dbReference>
<dbReference type="InterPro" id="IPR012724">
    <property type="entry name" value="DnaJ"/>
</dbReference>
<evidence type="ECO:0000259" key="16">
    <source>
        <dbReference type="PROSITE" id="PS50076"/>
    </source>
</evidence>
<dbReference type="EMBL" id="DXFQ01000102">
    <property type="protein sequence ID" value="HIX20095.1"/>
    <property type="molecule type" value="Genomic_DNA"/>
</dbReference>
<comment type="similarity">
    <text evidence="12 14">Belongs to the DnaJ family.</text>
</comment>
<dbReference type="InterPro" id="IPR008971">
    <property type="entry name" value="HSP40/DnaJ_pept-bd"/>
</dbReference>
<dbReference type="PANTHER" id="PTHR43096">
    <property type="entry name" value="DNAJ HOMOLOG 1, MITOCHONDRIAL-RELATED"/>
    <property type="match status" value="1"/>
</dbReference>
<dbReference type="CDD" id="cd10719">
    <property type="entry name" value="DnaJ_zf"/>
    <property type="match status" value="1"/>
</dbReference>
<dbReference type="GO" id="GO:0006260">
    <property type="term" value="P:DNA replication"/>
    <property type="evidence" value="ECO:0007669"/>
    <property type="project" value="UniProtKB-KW"/>
</dbReference>
<feature type="binding site" evidence="14">
    <location>
        <position position="195"/>
    </location>
    <ligand>
        <name>Zn(2+)</name>
        <dbReference type="ChEBI" id="CHEBI:29105"/>
        <label>2</label>
    </ligand>
</feature>
<keyword evidence="4 14" id="KW-0235">DNA replication</keyword>
<dbReference type="InterPro" id="IPR036869">
    <property type="entry name" value="J_dom_sf"/>
</dbReference>
<feature type="binding site" evidence="14">
    <location>
        <position position="192"/>
    </location>
    <ligand>
        <name>Zn(2+)</name>
        <dbReference type="ChEBI" id="CHEBI:29105"/>
        <label>2</label>
    </ligand>
</feature>
<keyword evidence="7 14" id="KW-0863">Zinc-finger</keyword>
<dbReference type="SMART" id="SM00271">
    <property type="entry name" value="DnaJ"/>
    <property type="match status" value="1"/>
</dbReference>
<evidence type="ECO:0000256" key="6">
    <source>
        <dbReference type="ARBA" id="ARBA00022737"/>
    </source>
</evidence>
<dbReference type="PROSITE" id="PS00636">
    <property type="entry name" value="DNAJ_1"/>
    <property type="match status" value="1"/>
</dbReference>
<dbReference type="FunFam" id="2.10.230.10:FF:000002">
    <property type="entry name" value="Molecular chaperone DnaJ"/>
    <property type="match status" value="1"/>
</dbReference>
<dbReference type="SUPFAM" id="SSF49493">
    <property type="entry name" value="HSP40/DnaJ peptide-binding domain"/>
    <property type="match status" value="2"/>
</dbReference>
<sequence length="377" mass="40484">MAKDYYEVLGVDRQADDATIKKAYRKLAMKYHPDRNPDNKEAEEKFKEIGEAYEVLSDADKRAAYDRMGHEAFKNGGMGGAGGAGNPFGGFTDPMDIFAQMFGGMGGFGGRGRRQADPRQPGSDLRYDLDVTLEEAAHGCDKTLEIERLVSCEACHGTGSKDGSAGFKTCPTCQGTGVVTRQSGFFVQQSTCPTCRGAGQTISNPCPKCRGEGRVHKDVQITLHVPAGVDTGTKLRSSGNGDAGLHGGETGDLYVFIEVKPHEIFTREKSDLSCAMPVSFMDAATGCVLKVPTLDGAAKLKLPAGTTSGTIFRVRGQGMPSLKGSGRGDLMVEVTVETPTNLDSKQKKALEEFGKTLKESNQPEVQEFLKRAAKYLK</sequence>
<protein>
    <recommendedName>
        <fullName evidence="13 14">Chaperone protein DnaJ</fullName>
    </recommendedName>
</protein>
<feature type="domain" description="J" evidence="16">
    <location>
        <begin position="4"/>
        <end position="69"/>
    </location>
</feature>
<dbReference type="GO" id="GO:0008270">
    <property type="term" value="F:zinc ion binding"/>
    <property type="evidence" value="ECO:0007669"/>
    <property type="project" value="UniProtKB-UniRule"/>
</dbReference>
<feature type="repeat" description="CXXCXGXG motif" evidence="14">
    <location>
        <begin position="192"/>
        <end position="199"/>
    </location>
</feature>
<comment type="subunit">
    <text evidence="2 14">Homodimer.</text>
</comment>
<dbReference type="PROSITE" id="PS51188">
    <property type="entry name" value="ZF_CR"/>
    <property type="match status" value="1"/>
</dbReference>
<keyword evidence="10 14" id="KW-0143">Chaperone</keyword>
<dbReference type="GO" id="GO:0016491">
    <property type="term" value="F:oxidoreductase activity"/>
    <property type="evidence" value="ECO:0007669"/>
    <property type="project" value="UniProtKB-KW"/>
</dbReference>
<evidence type="ECO:0000256" key="10">
    <source>
        <dbReference type="ARBA" id="ARBA00023186"/>
    </source>
</evidence>
<comment type="function">
    <text evidence="11 14">Participates actively in the response to hyperosmotic and heat shock by preventing the aggregation of stress-denatured proteins and by disaggregating proteins, also in an autonomous, DnaK-independent fashion. Unfolded proteins bind initially to DnaJ; upon interaction with the DnaJ-bound protein, DnaK hydrolyzes its bound ATP, resulting in the formation of a stable complex. GrpE releases ADP from DnaK; ATP binding to DnaK triggers the release of the substrate protein, thus completing the reaction cycle. Several rounds of ATP-dependent interactions between DnaJ, DnaK and GrpE are required for fully efficient folding. Also involved, together with DnaK and GrpE, in the DNA replication of plasmids through activation of initiation proteins.</text>
</comment>
<evidence type="ECO:0000256" key="5">
    <source>
        <dbReference type="ARBA" id="ARBA00022723"/>
    </source>
</evidence>
<dbReference type="FunFam" id="1.10.287.110:FF:000034">
    <property type="entry name" value="Chaperone protein DnaJ"/>
    <property type="match status" value="1"/>
</dbReference>
<dbReference type="GO" id="GO:0051082">
    <property type="term" value="F:unfolded protein binding"/>
    <property type="evidence" value="ECO:0007669"/>
    <property type="project" value="UniProtKB-UniRule"/>
</dbReference>
<name>A0A9D1VC59_9BACT</name>
<dbReference type="PANTHER" id="PTHR43096:SF48">
    <property type="entry name" value="CHAPERONE PROTEIN DNAJ"/>
    <property type="match status" value="1"/>
</dbReference>
<organism evidence="18 19">
    <name type="scientific">Candidatus Akkermansia intestinigallinarum</name>
    <dbReference type="NCBI Taxonomy" id="2838431"/>
    <lineage>
        <taxon>Bacteria</taxon>
        <taxon>Pseudomonadati</taxon>
        <taxon>Verrucomicrobiota</taxon>
        <taxon>Verrucomicrobiia</taxon>
        <taxon>Verrucomicrobiales</taxon>
        <taxon>Akkermansiaceae</taxon>
        <taxon>Akkermansia</taxon>
    </lineage>
</organism>
<dbReference type="Gene3D" id="2.10.230.10">
    <property type="entry name" value="Heat shock protein DnaJ, cysteine-rich domain"/>
    <property type="match status" value="1"/>
</dbReference>
<feature type="binding site" evidence="14">
    <location>
        <position position="206"/>
    </location>
    <ligand>
        <name>Zn(2+)</name>
        <dbReference type="ChEBI" id="CHEBI:29105"/>
        <label>1</label>
    </ligand>
</feature>
<reference evidence="18" key="2">
    <citation type="submission" date="2021-04" db="EMBL/GenBank/DDBJ databases">
        <authorList>
            <person name="Gilroy R."/>
        </authorList>
    </citation>
    <scope>NUCLEOTIDE SEQUENCE</scope>
    <source>
        <strain evidence="18">14975</strain>
    </source>
</reference>
<evidence type="ECO:0000256" key="4">
    <source>
        <dbReference type="ARBA" id="ARBA00022705"/>
    </source>
</evidence>
<feature type="binding site" evidence="14">
    <location>
        <position position="155"/>
    </location>
    <ligand>
        <name>Zn(2+)</name>
        <dbReference type="ChEBI" id="CHEBI:29105"/>
        <label>1</label>
    </ligand>
</feature>
<evidence type="ECO:0000256" key="13">
    <source>
        <dbReference type="ARBA" id="ARBA00067609"/>
    </source>
</evidence>
<comment type="domain">
    <text evidence="14">The J domain is necessary and sufficient to stimulate DnaK ATPase activity. Zinc center 1 plays an important role in the autonomous, DnaK-independent chaperone activity of DnaJ. Zinc center 2 is essential for interaction with DnaK and for DnaJ activity.</text>
</comment>
<dbReference type="PROSITE" id="PS50076">
    <property type="entry name" value="DNAJ_2"/>
    <property type="match status" value="1"/>
</dbReference>
<comment type="caution">
    <text evidence="18">The sequence shown here is derived from an EMBL/GenBank/DDBJ whole genome shotgun (WGS) entry which is preliminary data.</text>
</comment>
<feature type="repeat" description="CXXCXGXG motif" evidence="14">
    <location>
        <begin position="206"/>
        <end position="213"/>
    </location>
</feature>
<feature type="binding site" evidence="14">
    <location>
        <position position="152"/>
    </location>
    <ligand>
        <name>Zn(2+)</name>
        <dbReference type="ChEBI" id="CHEBI:29105"/>
        <label>1</label>
    </ligand>
</feature>
<evidence type="ECO:0000256" key="7">
    <source>
        <dbReference type="ARBA" id="ARBA00022771"/>
    </source>
</evidence>
<evidence type="ECO:0000256" key="9">
    <source>
        <dbReference type="ARBA" id="ARBA00023016"/>
    </source>
</evidence>
<proteinExistence type="inferred from homology"/>